<sequence length="63" mass="6611">MQVILNKPIYMGGTDVGKPGSPATVDEMRGRELIKKGYASAPQAEGEKPPATPAKASKSTPKK</sequence>
<dbReference type="EMBL" id="JABYQT010000017">
    <property type="protein sequence ID" value="MBZ5489148.1"/>
    <property type="molecule type" value="Genomic_DNA"/>
</dbReference>
<evidence type="ECO:0000313" key="2">
    <source>
        <dbReference type="Proteomes" id="UP001319846"/>
    </source>
</evidence>
<name>A0ACC5VZ55_9GAMM</name>
<reference evidence="1" key="1">
    <citation type="submission" date="2020-06" db="EMBL/GenBank/DDBJ databases">
        <title>Whole Genome Sequence of Halomonas aquamarina MB598.</title>
        <authorList>
            <person name="Pervaiz M."/>
            <person name="Fariq A."/>
            <person name="Yasmin A."/>
            <person name="Welch M."/>
        </authorList>
    </citation>
    <scope>NUCLEOTIDE SEQUENCE</scope>
    <source>
        <strain evidence="1">MB598</strain>
    </source>
</reference>
<accession>A0ACC5VZ55</accession>
<evidence type="ECO:0000313" key="1">
    <source>
        <dbReference type="EMBL" id="MBZ5489148.1"/>
    </source>
</evidence>
<comment type="caution">
    <text evidence="1">The sequence shown here is derived from an EMBL/GenBank/DDBJ whole genome shotgun (WGS) entry which is preliminary data.</text>
</comment>
<protein>
    <submittedName>
        <fullName evidence="1">Uncharacterized protein</fullName>
    </submittedName>
</protein>
<keyword evidence="2" id="KW-1185">Reference proteome</keyword>
<proteinExistence type="predicted"/>
<organism evidence="1 2">
    <name type="scientific">Vreelandella aquamarina</name>
    <dbReference type="NCBI Taxonomy" id="77097"/>
    <lineage>
        <taxon>Bacteria</taxon>
        <taxon>Pseudomonadati</taxon>
        <taxon>Pseudomonadota</taxon>
        <taxon>Gammaproteobacteria</taxon>
        <taxon>Oceanospirillales</taxon>
        <taxon>Halomonadaceae</taxon>
        <taxon>Vreelandella</taxon>
    </lineage>
</organism>
<dbReference type="Proteomes" id="UP001319846">
    <property type="component" value="Unassembled WGS sequence"/>
</dbReference>
<gene>
    <name evidence="1" type="ORF">HW452_16635</name>
</gene>